<comment type="similarity">
    <text evidence="6">Belongs to the FPP/GGPP synthase family.</text>
</comment>
<keyword evidence="2 6" id="KW-0808">Transferase</keyword>
<dbReference type="CDD" id="cd00385">
    <property type="entry name" value="Isoprenoid_Biosyn_C1"/>
    <property type="match status" value="1"/>
</dbReference>
<protein>
    <recommendedName>
        <fullName evidence="9">Farnesyl pyrophosphate synthase-like</fullName>
    </recommendedName>
</protein>
<dbReference type="PANTHER" id="PTHR11525:SF0">
    <property type="entry name" value="FARNESYL PYROPHOSPHATE SYNTHASE"/>
    <property type="match status" value="1"/>
</dbReference>
<keyword evidence="3" id="KW-0479">Metal-binding</keyword>
<comment type="cofactor">
    <cofactor evidence="1">
        <name>Mg(2+)</name>
        <dbReference type="ChEBI" id="CHEBI:18420"/>
    </cofactor>
</comment>
<comment type="pathway">
    <text evidence="5">Pheromone biosynthesis.</text>
</comment>
<dbReference type="SUPFAM" id="SSF48576">
    <property type="entry name" value="Terpenoid synthases"/>
    <property type="match status" value="1"/>
</dbReference>
<dbReference type="RefSeq" id="XP_050517403.1">
    <property type="nucleotide sequence ID" value="XM_050661446.1"/>
</dbReference>
<dbReference type="InterPro" id="IPR008949">
    <property type="entry name" value="Isoprenoid_synthase_dom_sf"/>
</dbReference>
<evidence type="ECO:0000256" key="1">
    <source>
        <dbReference type="ARBA" id="ARBA00001946"/>
    </source>
</evidence>
<evidence type="ECO:0008006" key="9">
    <source>
        <dbReference type="Google" id="ProtNLM"/>
    </source>
</evidence>
<dbReference type="InterPro" id="IPR000092">
    <property type="entry name" value="Polyprenyl_synt"/>
</dbReference>
<dbReference type="EnsemblMetazoa" id="XM_050661446.1">
    <property type="protein sequence ID" value="XP_050517403.1"/>
    <property type="gene ID" value="LOC126892030"/>
</dbReference>
<evidence type="ECO:0000313" key="8">
    <source>
        <dbReference type="Proteomes" id="UP001652700"/>
    </source>
</evidence>
<evidence type="ECO:0000256" key="2">
    <source>
        <dbReference type="ARBA" id="ARBA00022679"/>
    </source>
</evidence>
<dbReference type="Pfam" id="PF00348">
    <property type="entry name" value="polyprenyl_synt"/>
    <property type="match status" value="1"/>
</dbReference>
<dbReference type="GeneID" id="126892030"/>
<proteinExistence type="inferred from homology"/>
<accession>A0ABM5L4N3</accession>
<keyword evidence="8" id="KW-1185">Reference proteome</keyword>
<organism evidence="7 8">
    <name type="scientific">Diabrotica virgifera virgifera</name>
    <name type="common">western corn rootworm</name>
    <dbReference type="NCBI Taxonomy" id="50390"/>
    <lineage>
        <taxon>Eukaryota</taxon>
        <taxon>Metazoa</taxon>
        <taxon>Ecdysozoa</taxon>
        <taxon>Arthropoda</taxon>
        <taxon>Hexapoda</taxon>
        <taxon>Insecta</taxon>
        <taxon>Pterygota</taxon>
        <taxon>Neoptera</taxon>
        <taxon>Endopterygota</taxon>
        <taxon>Coleoptera</taxon>
        <taxon>Polyphaga</taxon>
        <taxon>Cucujiformia</taxon>
        <taxon>Chrysomeloidea</taxon>
        <taxon>Chrysomelidae</taxon>
        <taxon>Galerucinae</taxon>
        <taxon>Diabroticina</taxon>
        <taxon>Diabroticites</taxon>
        <taxon>Diabrotica</taxon>
    </lineage>
</organism>
<evidence type="ECO:0000256" key="6">
    <source>
        <dbReference type="RuleBase" id="RU004466"/>
    </source>
</evidence>
<evidence type="ECO:0000256" key="5">
    <source>
        <dbReference type="ARBA" id="ARBA00033740"/>
    </source>
</evidence>
<keyword evidence="4" id="KW-0460">Magnesium</keyword>
<dbReference type="Proteomes" id="UP001652700">
    <property type="component" value="Unplaced"/>
</dbReference>
<evidence type="ECO:0000256" key="3">
    <source>
        <dbReference type="ARBA" id="ARBA00022723"/>
    </source>
</evidence>
<dbReference type="PANTHER" id="PTHR11525">
    <property type="entry name" value="FARNESYL-PYROPHOSPHATE SYNTHETASE"/>
    <property type="match status" value="1"/>
</dbReference>
<reference evidence="7" key="1">
    <citation type="submission" date="2025-05" db="UniProtKB">
        <authorList>
            <consortium name="EnsemblMetazoa"/>
        </authorList>
    </citation>
    <scope>IDENTIFICATION</scope>
</reference>
<evidence type="ECO:0000256" key="4">
    <source>
        <dbReference type="ARBA" id="ARBA00022842"/>
    </source>
</evidence>
<dbReference type="InterPro" id="IPR039702">
    <property type="entry name" value="FPS1-like"/>
</dbReference>
<dbReference type="Gene3D" id="1.10.600.10">
    <property type="entry name" value="Farnesyl Diphosphate Synthase"/>
    <property type="match status" value="1"/>
</dbReference>
<evidence type="ECO:0000313" key="7">
    <source>
        <dbReference type="EnsemblMetazoa" id="XP_050517403.1"/>
    </source>
</evidence>
<sequence>MIKTIIQRDIPKHALKLIGKSNQNRRITSHTKRHPAFERSPVYFKEEEVILNKLIPQIREDVIDESLVYYNNMQKLRRHFENLFTHQVENLKSKYMPSAAITINFYKHFKKDYTEEELMKVGILGWCFKLQDISLIMVDDIMDESEFRYNKPVWYREVGVKQAIIDSLIFEHCSSYLLLKYFSDLKYFPQIQKELLQNIATANSSQILELDDFPLEDYEKYENLVKSYPFFVHSVTSVMYMVDVDDPHLHSIAKKMCMDISIFGKRYDDITAIVETVSVAEKHNTDIHFSRATWMAIQVSKLGNPQQKKTFKEHYGSSDPKSALIIFDIYKELKLVEHFDKYTMEYYDDMYTQIQNLPPQLPKEFFSNMLDLSVANKFYA</sequence>
<name>A0ABM5L4N3_DIAVI</name>